<dbReference type="GO" id="GO:0005829">
    <property type="term" value="C:cytosol"/>
    <property type="evidence" value="ECO:0007669"/>
    <property type="project" value="TreeGrafter"/>
</dbReference>
<organism evidence="5 6">
    <name type="scientific">Caballeronia sordidicola</name>
    <name type="common">Burkholderia sordidicola</name>
    <dbReference type="NCBI Taxonomy" id="196367"/>
    <lineage>
        <taxon>Bacteria</taxon>
        <taxon>Pseudomonadati</taxon>
        <taxon>Pseudomonadota</taxon>
        <taxon>Betaproteobacteria</taxon>
        <taxon>Burkholderiales</taxon>
        <taxon>Burkholderiaceae</taxon>
        <taxon>Caballeronia</taxon>
    </lineage>
</organism>
<accession>A0A158FG93</accession>
<evidence type="ECO:0000313" key="6">
    <source>
        <dbReference type="Proteomes" id="UP000054893"/>
    </source>
</evidence>
<proteinExistence type="inferred from homology"/>
<feature type="domain" description="HipA-like C-terminal" evidence="4">
    <location>
        <begin position="9"/>
        <end position="131"/>
    </location>
</feature>
<dbReference type="InterPro" id="IPR052028">
    <property type="entry name" value="HipA_Ser/Thr_kinase"/>
</dbReference>
<protein>
    <submittedName>
        <fullName evidence="5">HipA domain-containing protein</fullName>
    </submittedName>
</protein>
<dbReference type="PANTHER" id="PTHR37419">
    <property type="entry name" value="SERINE/THREONINE-PROTEIN KINASE TOXIN HIPA"/>
    <property type="match status" value="1"/>
</dbReference>
<dbReference type="PANTHER" id="PTHR37419:SF8">
    <property type="entry name" value="TOXIN YJJJ"/>
    <property type="match status" value="1"/>
</dbReference>
<dbReference type="Proteomes" id="UP000054893">
    <property type="component" value="Unassembled WGS sequence"/>
</dbReference>
<dbReference type="InterPro" id="IPR012893">
    <property type="entry name" value="HipA-like_C"/>
</dbReference>
<evidence type="ECO:0000256" key="1">
    <source>
        <dbReference type="ARBA" id="ARBA00010164"/>
    </source>
</evidence>
<dbReference type="Gene3D" id="1.10.1070.20">
    <property type="match status" value="1"/>
</dbReference>
<sequence length="168" mass="19198">MGCDESESRNVKYSNLAEMMLHYCHAAVVRNDMHELYRRMIFNILTTCDDDHLRNHAFIWDEAIGGWRLSPLYDVVPRPSISSERYLHLGVGTQGRLATLDNALTEHRAFGLSQQAAAEIVSEVWEVVRNWRTHFVESGVEGKDLQTIASAFRVIDEIASNNVRRVLP</sequence>
<gene>
    <name evidence="5" type="ORF">AWB64_01293</name>
</gene>
<keyword evidence="2" id="KW-0808">Transferase</keyword>
<comment type="similarity">
    <text evidence="1">Belongs to the HipA Ser/Thr kinase family.</text>
</comment>
<dbReference type="EMBL" id="FCOC02000002">
    <property type="protein sequence ID" value="SAL18765.1"/>
    <property type="molecule type" value="Genomic_DNA"/>
</dbReference>
<reference evidence="5 6" key="1">
    <citation type="submission" date="2016-01" db="EMBL/GenBank/DDBJ databases">
        <authorList>
            <person name="Oliw E.H."/>
        </authorList>
    </citation>
    <scope>NUCLEOTIDE SEQUENCE [LARGE SCALE GENOMIC DNA]</scope>
    <source>
        <strain evidence="5">LMG 22029</strain>
    </source>
</reference>
<dbReference type="AlphaFoldDB" id="A0A158FG93"/>
<keyword evidence="3" id="KW-0418">Kinase</keyword>
<evidence type="ECO:0000313" key="5">
    <source>
        <dbReference type="EMBL" id="SAL18765.1"/>
    </source>
</evidence>
<evidence type="ECO:0000256" key="3">
    <source>
        <dbReference type="ARBA" id="ARBA00022777"/>
    </source>
</evidence>
<dbReference type="Pfam" id="PF07804">
    <property type="entry name" value="HipA_C"/>
    <property type="match status" value="1"/>
</dbReference>
<name>A0A158FG93_CABSO</name>
<evidence type="ECO:0000256" key="2">
    <source>
        <dbReference type="ARBA" id="ARBA00022679"/>
    </source>
</evidence>
<evidence type="ECO:0000259" key="4">
    <source>
        <dbReference type="Pfam" id="PF07804"/>
    </source>
</evidence>
<dbReference type="OrthoDB" id="9805913at2"/>
<dbReference type="GO" id="GO:0004674">
    <property type="term" value="F:protein serine/threonine kinase activity"/>
    <property type="evidence" value="ECO:0007669"/>
    <property type="project" value="TreeGrafter"/>
</dbReference>